<comment type="caution">
    <text evidence="1">The sequence shown here is derived from an EMBL/GenBank/DDBJ whole genome shotgun (WGS) entry which is preliminary data.</text>
</comment>
<evidence type="ECO:0000313" key="1">
    <source>
        <dbReference type="EMBL" id="RVT94843.1"/>
    </source>
</evidence>
<dbReference type="OrthoDB" id="7595042at2"/>
<keyword evidence="2" id="KW-1185">Reference proteome</keyword>
<reference evidence="1 2" key="1">
    <citation type="submission" date="2019-01" db="EMBL/GenBank/DDBJ databases">
        <authorList>
            <person name="Chen W.-M."/>
        </authorList>
    </citation>
    <scope>NUCLEOTIDE SEQUENCE [LARGE SCALE GENOMIC DNA]</scope>
    <source>
        <strain evidence="1 2">CCP-7</strain>
    </source>
</reference>
<accession>A0A437MBA7</accession>
<dbReference type="RefSeq" id="WP_127744418.1">
    <property type="nucleotide sequence ID" value="NZ_SACN01000001.1"/>
</dbReference>
<name>A0A437MBA7_9SPHN</name>
<sequence length="145" mass="16062">MRIAGIAALVAMLIPSVVIAAPLRSGIYSSVRHIPDADDLVGNEIELHLDDPEPWAEFVMCEGWCNSTYIVDVARASDGFSFDFDQPLYNPDGKSAPSLHFHVTGEMRGSRLLLIFNRDRESADRLKMVKRVYGLGVARAEQASR</sequence>
<protein>
    <submittedName>
        <fullName evidence="1">Uncharacterized protein</fullName>
    </submittedName>
</protein>
<dbReference type="AlphaFoldDB" id="A0A437MBA7"/>
<organism evidence="1 2">
    <name type="scientific">Sphingomonas crocodyli</name>
    <dbReference type="NCBI Taxonomy" id="1979270"/>
    <lineage>
        <taxon>Bacteria</taxon>
        <taxon>Pseudomonadati</taxon>
        <taxon>Pseudomonadota</taxon>
        <taxon>Alphaproteobacteria</taxon>
        <taxon>Sphingomonadales</taxon>
        <taxon>Sphingomonadaceae</taxon>
        <taxon>Sphingomonas</taxon>
    </lineage>
</organism>
<evidence type="ECO:0000313" key="2">
    <source>
        <dbReference type="Proteomes" id="UP000282971"/>
    </source>
</evidence>
<dbReference type="Proteomes" id="UP000282971">
    <property type="component" value="Unassembled WGS sequence"/>
</dbReference>
<dbReference type="EMBL" id="SACN01000001">
    <property type="protein sequence ID" value="RVT94843.1"/>
    <property type="molecule type" value="Genomic_DNA"/>
</dbReference>
<proteinExistence type="predicted"/>
<gene>
    <name evidence="1" type="ORF">EOD43_13810</name>
</gene>